<keyword evidence="9" id="KW-0378">Hydrolase</keyword>
<organism evidence="9 10">
    <name type="scientific">Pedobacter westerhofensis</name>
    <dbReference type="NCBI Taxonomy" id="425512"/>
    <lineage>
        <taxon>Bacteria</taxon>
        <taxon>Pseudomonadati</taxon>
        <taxon>Bacteroidota</taxon>
        <taxon>Sphingobacteriia</taxon>
        <taxon>Sphingobacteriales</taxon>
        <taxon>Sphingobacteriaceae</taxon>
        <taxon>Pedobacter</taxon>
    </lineage>
</organism>
<evidence type="ECO:0000256" key="3">
    <source>
        <dbReference type="ARBA" id="ARBA00022452"/>
    </source>
</evidence>
<evidence type="ECO:0000256" key="1">
    <source>
        <dbReference type="ARBA" id="ARBA00004571"/>
    </source>
</evidence>
<evidence type="ECO:0000256" key="7">
    <source>
        <dbReference type="SAM" id="Phobius"/>
    </source>
</evidence>
<evidence type="ECO:0000313" key="10">
    <source>
        <dbReference type="Proteomes" id="UP000320300"/>
    </source>
</evidence>
<evidence type="ECO:0000256" key="4">
    <source>
        <dbReference type="ARBA" id="ARBA00022692"/>
    </source>
</evidence>
<name>A0A521E8R8_9SPHI</name>
<dbReference type="SUPFAM" id="SSF49464">
    <property type="entry name" value="Carboxypeptidase regulatory domain-like"/>
    <property type="match status" value="1"/>
</dbReference>
<dbReference type="InterPro" id="IPR039426">
    <property type="entry name" value="TonB-dep_rcpt-like"/>
</dbReference>
<accession>A0A521E8R8</accession>
<dbReference type="Gene3D" id="2.60.40.1120">
    <property type="entry name" value="Carboxypeptidase-like, regulatory domain"/>
    <property type="match status" value="1"/>
</dbReference>
<dbReference type="PANTHER" id="PTHR30069:SF46">
    <property type="entry name" value="OAR PROTEIN"/>
    <property type="match status" value="1"/>
</dbReference>
<keyword evidence="9" id="KW-0121">Carboxypeptidase</keyword>
<protein>
    <submittedName>
        <fullName evidence="9">Carboxypeptidase regulatory-like domain-containing protein</fullName>
    </submittedName>
</protein>
<dbReference type="AlphaFoldDB" id="A0A521E8R8"/>
<reference evidence="9 10" key="1">
    <citation type="submission" date="2017-05" db="EMBL/GenBank/DDBJ databases">
        <authorList>
            <person name="Varghese N."/>
            <person name="Submissions S."/>
        </authorList>
    </citation>
    <scope>NUCLEOTIDE SEQUENCE [LARGE SCALE GENOMIC DNA]</scope>
    <source>
        <strain evidence="9 10">DSM 19036</strain>
    </source>
</reference>
<dbReference type="InterPro" id="IPR008969">
    <property type="entry name" value="CarboxyPept-like_regulatory"/>
</dbReference>
<dbReference type="Gene3D" id="2.40.170.20">
    <property type="entry name" value="TonB-dependent receptor, beta-barrel domain"/>
    <property type="match status" value="1"/>
</dbReference>
<dbReference type="EMBL" id="FXTN01000007">
    <property type="protein sequence ID" value="SMO80307.1"/>
    <property type="molecule type" value="Genomic_DNA"/>
</dbReference>
<keyword evidence="4 7" id="KW-0812">Transmembrane</keyword>
<keyword evidence="5 7" id="KW-0472">Membrane</keyword>
<keyword evidence="10" id="KW-1185">Reference proteome</keyword>
<evidence type="ECO:0000313" key="9">
    <source>
        <dbReference type="EMBL" id="SMO80307.1"/>
    </source>
</evidence>
<dbReference type="GO" id="GO:0009279">
    <property type="term" value="C:cell outer membrane"/>
    <property type="evidence" value="ECO:0007669"/>
    <property type="project" value="UniProtKB-SubCell"/>
</dbReference>
<sequence>MLAINYLSAPGTLLITFTSKRMQKTLLFKFVVLVFAFVGIIFSANAQVTTSSMTGTIKDPQAALPGASVKAVHTPTGTIYGVTTNADGRFTIGGMRVGGPYTIEVSFVGFAPQKIEGVNLKLGEPYVLNLTLSDNASNLSEVKVVGVNKNSVMNSNRNGTSTVITRQQIQSLPAISRSVNDITRLTPQSNGTSIGGGNYRSNNFTVDGANFNNQFGIGTNIPAGGSPISIDALEQISVNVTPYDVRQSGFTGGSVTAVTRSGTNDFTGGAFYTMRNDDMQGRRIGDFRLTDALVQPYDEKNFGFSLGGPIIKNKLFFFVNYEKKNITQPGSSRIASTPGLAYGAPGTPSTVVQATSSFLNEVQSYLRTNLGYDPGVYQGYSNISTNEKIFARLDWNINNNHRFSVRYNRVESKTPSLASTSTSGSAIGSVTNFAYVNARSGTALNAGIPFSNSNYYQAQNLYSGVAELNSSFGSKITNVARATYSHQNDPRTTDSSPFPLVDILDGKPTSNSNLGSVLTTFGYEPFSYGNLRDVETYTYSDDLSIALGKHNITLGAQAEYSTTKNGFQRFGTGFYTFRTWDDFLNRATVKPLQYTVTYPLTDDGSQAFPSFKFAQYSAYLQDEFSISDRFKLTAGLRVERATYPDVSEIRTHPLIAEQTFANGQKINTGELPEPRFNFSPRFGFNWDVKGDRTLQVRGGSGIFTGRIPFVWIVSQSGDAGLLQYTQTYTGANAPFFSPSIAPNLTTAKGAVGTTIPGTISALSKDLRFPQVWKSSLAVDVQLPWGVVGTLEGIYGKDLYAATAVNVNLKDPIFTTINGYPDSRPFFASTANARQAVNTTAAGVPSTGGTQVVNAIKMTNKKGGYNWSATAQLTKSFSQGLSVMAAYTRAEGRNYGDQGGDQLLNLWSLPATSGNPNDPQLSTSSNLAPHRVVATVSYKKEYLQNLATSFSLIYEGSAQGRYSYTYVGDYNRDGVSGNDLIYIPRDASELPISGPLVITTTGQPTKTYTVDEQKQIFMDYINQDPYLSKHKGEQAKRNGASLPWRSNFDFRLVQEVFRNVGKAKNSFSFTMDVFNIGNLLNRKWGVYKFVNSQSLLAPQNTAAITENVAPTFKLNPVNGDVVRSTFGTTQSISSTYYMQFGVRYNFN</sequence>
<keyword evidence="2" id="KW-0813">Transport</keyword>
<dbReference type="PANTHER" id="PTHR30069">
    <property type="entry name" value="TONB-DEPENDENT OUTER MEMBRANE RECEPTOR"/>
    <property type="match status" value="1"/>
</dbReference>
<feature type="transmembrane region" description="Helical" evidence="7">
    <location>
        <begin position="26"/>
        <end position="44"/>
    </location>
</feature>
<feature type="domain" description="TonB-dependent transporter Oar-like beta-barrel" evidence="8">
    <location>
        <begin position="258"/>
        <end position="1078"/>
    </location>
</feature>
<gene>
    <name evidence="9" type="ORF">SAMN06265348_107234</name>
</gene>
<dbReference type="Proteomes" id="UP000320300">
    <property type="component" value="Unassembled WGS sequence"/>
</dbReference>
<evidence type="ECO:0000259" key="8">
    <source>
        <dbReference type="Pfam" id="PF25183"/>
    </source>
</evidence>
<keyword evidence="9" id="KW-0645">Protease</keyword>
<dbReference type="GO" id="GO:0044718">
    <property type="term" value="P:siderophore transmembrane transport"/>
    <property type="evidence" value="ECO:0007669"/>
    <property type="project" value="TreeGrafter"/>
</dbReference>
<proteinExistence type="predicted"/>
<dbReference type="InterPro" id="IPR036942">
    <property type="entry name" value="Beta-barrel_TonB_sf"/>
</dbReference>
<evidence type="ECO:0000256" key="2">
    <source>
        <dbReference type="ARBA" id="ARBA00022448"/>
    </source>
</evidence>
<dbReference type="Pfam" id="PF25183">
    <property type="entry name" value="OMP_b-brl_4"/>
    <property type="match status" value="1"/>
</dbReference>
<keyword evidence="6" id="KW-0998">Cell outer membrane</keyword>
<keyword evidence="7" id="KW-1133">Transmembrane helix</keyword>
<keyword evidence="3" id="KW-1134">Transmembrane beta strand</keyword>
<dbReference type="GO" id="GO:0015344">
    <property type="term" value="F:siderophore uptake transmembrane transporter activity"/>
    <property type="evidence" value="ECO:0007669"/>
    <property type="project" value="TreeGrafter"/>
</dbReference>
<dbReference type="SUPFAM" id="SSF56935">
    <property type="entry name" value="Porins"/>
    <property type="match status" value="1"/>
</dbReference>
<comment type="subcellular location">
    <subcellularLocation>
        <location evidence="1">Cell outer membrane</location>
        <topology evidence="1">Multi-pass membrane protein</topology>
    </subcellularLocation>
</comment>
<evidence type="ECO:0000256" key="6">
    <source>
        <dbReference type="ARBA" id="ARBA00023237"/>
    </source>
</evidence>
<dbReference type="GO" id="GO:0004180">
    <property type="term" value="F:carboxypeptidase activity"/>
    <property type="evidence" value="ECO:0007669"/>
    <property type="project" value="UniProtKB-KW"/>
</dbReference>
<evidence type="ECO:0000256" key="5">
    <source>
        <dbReference type="ARBA" id="ARBA00023136"/>
    </source>
</evidence>
<dbReference type="Pfam" id="PF13620">
    <property type="entry name" value="CarboxypepD_reg"/>
    <property type="match status" value="1"/>
</dbReference>
<dbReference type="InterPro" id="IPR057601">
    <property type="entry name" value="Oar-like_b-barrel"/>
</dbReference>